<dbReference type="STRING" id="56458.SB85_12970"/>
<name>A0A2P5YZ53_9XANT</name>
<evidence type="ECO:0008006" key="4">
    <source>
        <dbReference type="Google" id="ProtNLM"/>
    </source>
</evidence>
<sequence>MPAIATAGYLLAAALAALAFYLATAHQRLRPAWRRHARALRVAGSLLCVAALGAAIAALGVWAGVFAALSATMLAAVALPYLDAWRQLHQGAGDVG</sequence>
<organism evidence="2 3">
    <name type="scientific">Xanthomonas sacchari</name>
    <dbReference type="NCBI Taxonomy" id="56458"/>
    <lineage>
        <taxon>Bacteria</taxon>
        <taxon>Pseudomonadati</taxon>
        <taxon>Pseudomonadota</taxon>
        <taxon>Gammaproteobacteria</taxon>
        <taxon>Lysobacterales</taxon>
        <taxon>Lysobacteraceae</taxon>
        <taxon>Xanthomonas</taxon>
    </lineage>
</organism>
<proteinExistence type="predicted"/>
<feature type="transmembrane region" description="Helical" evidence="1">
    <location>
        <begin position="6"/>
        <end position="25"/>
    </location>
</feature>
<dbReference type="EMBL" id="MDEK01000022">
    <property type="protein sequence ID" value="PPU80115.1"/>
    <property type="molecule type" value="Genomic_DNA"/>
</dbReference>
<dbReference type="GeneID" id="93876999"/>
<protein>
    <recommendedName>
        <fullName evidence="4">DUF3325 domain-containing protein</fullName>
    </recommendedName>
</protein>
<evidence type="ECO:0000313" key="3">
    <source>
        <dbReference type="Proteomes" id="UP000247346"/>
    </source>
</evidence>
<reference evidence="2 3" key="1">
    <citation type="submission" date="2016-08" db="EMBL/GenBank/DDBJ databases">
        <authorList>
            <person name="Seilhamer J.J."/>
        </authorList>
    </citation>
    <scope>NUCLEOTIDE SEQUENCE [LARGE SCALE GENOMIC DNA]</scope>
    <source>
        <strain evidence="2 3">CFBP4641</strain>
    </source>
</reference>
<keyword evidence="1" id="KW-0812">Transmembrane</keyword>
<comment type="caution">
    <text evidence="2">The sequence shown here is derived from an EMBL/GenBank/DDBJ whole genome shotgun (WGS) entry which is preliminary data.</text>
</comment>
<keyword evidence="1" id="KW-1133">Transmembrane helix</keyword>
<accession>A0A2P5YZ53</accession>
<dbReference type="AlphaFoldDB" id="A0A2P5YZ53"/>
<gene>
    <name evidence="2" type="ORF">XsacCFBP4641_19255</name>
</gene>
<dbReference type="Proteomes" id="UP000247346">
    <property type="component" value="Unassembled WGS sequence"/>
</dbReference>
<feature type="transmembrane region" description="Helical" evidence="1">
    <location>
        <begin position="46"/>
        <end position="79"/>
    </location>
</feature>
<evidence type="ECO:0000313" key="2">
    <source>
        <dbReference type="EMBL" id="PPU80115.1"/>
    </source>
</evidence>
<evidence type="ECO:0000256" key="1">
    <source>
        <dbReference type="SAM" id="Phobius"/>
    </source>
</evidence>
<dbReference type="RefSeq" id="WP_010343068.1">
    <property type="nucleotide sequence ID" value="NZ_CP132343.1"/>
</dbReference>
<keyword evidence="1" id="KW-0472">Membrane</keyword>